<keyword evidence="2" id="KW-1185">Reference proteome</keyword>
<evidence type="ECO:0000313" key="1">
    <source>
        <dbReference type="EMBL" id="MCQ4924401.1"/>
    </source>
</evidence>
<sequence length="532" mass="62192">MPRVGITAYDLLISCPGDVIEYLDEIKASVENFNRVFGVLNNIEVVTKHWSTDSYPQSGDKPQELLNKQFVRECDVAIAIFWTRFGTPTDKYGSGTEEEIEEMLLAKKQVFMYFLDAPINPSQVDMEQYKKIKDFKDKYKDEGIYAIIKDKHELQREFTNHLAMHFLPLISGEKVPSSESMKPILQIRDANSMSEESLYLFNTNLCDSKFIKDKKEAIANKIHIIQSNKFPPRTSVIPKEKDYDATKDTPDFIKNINMKMIMQNTKFPLANEDAEIYEDWKKIIIDFGLKNNIVIDYDFWNVGNLKKQISTITTVLGGGGTSYDGTEEEKDRYNLLRDLYWEVIAYNEYRNYFSYIDKLSFVKCAVLNIGSSFDEDIDVKLIIPKGYLLNCSDLPYPGMNIIEELLDMKFIDFMFTIKETESVEGYRYYPVSTSIYPDILNNNPFNKISASEEYMRNKRKYKESIESIFNYKFFKNEEKDVMVFHIAYLKHNTSMAFPSIMMFTNIPEYMEYEITSKHMAEVIKGRIEFQKK</sequence>
<gene>
    <name evidence="1" type="ORF">NE686_14965</name>
</gene>
<organism evidence="1 2">
    <name type="scientific">Tissierella carlieri</name>
    <dbReference type="NCBI Taxonomy" id="689904"/>
    <lineage>
        <taxon>Bacteria</taxon>
        <taxon>Bacillati</taxon>
        <taxon>Bacillota</taxon>
        <taxon>Tissierellia</taxon>
        <taxon>Tissierellales</taxon>
        <taxon>Tissierellaceae</taxon>
        <taxon>Tissierella</taxon>
    </lineage>
</organism>
<name>A0ABT1SD44_9FIRM</name>
<accession>A0ABT1SD44</accession>
<dbReference type="EMBL" id="JANGAC010000012">
    <property type="protein sequence ID" value="MCQ4924401.1"/>
    <property type="molecule type" value="Genomic_DNA"/>
</dbReference>
<proteinExistence type="predicted"/>
<protein>
    <submittedName>
        <fullName evidence="1">DUF4062 domain-containing protein</fullName>
    </submittedName>
</protein>
<dbReference type="RefSeq" id="WP_256312150.1">
    <property type="nucleotide sequence ID" value="NZ_JANGAC010000012.1"/>
</dbReference>
<evidence type="ECO:0000313" key="2">
    <source>
        <dbReference type="Proteomes" id="UP001524478"/>
    </source>
</evidence>
<dbReference type="Proteomes" id="UP001524478">
    <property type="component" value="Unassembled WGS sequence"/>
</dbReference>
<comment type="caution">
    <text evidence="1">The sequence shown here is derived from an EMBL/GenBank/DDBJ whole genome shotgun (WGS) entry which is preliminary data.</text>
</comment>
<reference evidence="1 2" key="1">
    <citation type="submission" date="2022-06" db="EMBL/GenBank/DDBJ databases">
        <title>Isolation of gut microbiota from human fecal samples.</title>
        <authorList>
            <person name="Pamer E.G."/>
            <person name="Barat B."/>
            <person name="Waligurski E."/>
            <person name="Medina S."/>
            <person name="Paddock L."/>
            <person name="Mostad J."/>
        </authorList>
    </citation>
    <scope>NUCLEOTIDE SEQUENCE [LARGE SCALE GENOMIC DNA]</scope>
    <source>
        <strain evidence="1 2">DFI.7.95</strain>
    </source>
</reference>